<dbReference type="AlphaFoldDB" id="A0AAV9RKX8"/>
<feature type="region of interest" description="Disordered" evidence="1">
    <location>
        <begin position="1"/>
        <end position="32"/>
    </location>
</feature>
<dbReference type="Proteomes" id="UP001311232">
    <property type="component" value="Unassembled WGS sequence"/>
</dbReference>
<evidence type="ECO:0000256" key="1">
    <source>
        <dbReference type="SAM" id="MobiDB-lite"/>
    </source>
</evidence>
<comment type="caution">
    <text evidence="2">The sequence shown here is derived from an EMBL/GenBank/DDBJ whole genome shotgun (WGS) entry which is preliminary data.</text>
</comment>
<evidence type="ECO:0000313" key="2">
    <source>
        <dbReference type="EMBL" id="KAK5609689.1"/>
    </source>
</evidence>
<accession>A0AAV9RKX8</accession>
<feature type="compositionally biased region" description="Low complexity" evidence="1">
    <location>
        <begin position="19"/>
        <end position="31"/>
    </location>
</feature>
<gene>
    <name evidence="2" type="ORF">CRENBAI_026234</name>
</gene>
<dbReference type="EMBL" id="JAHHUM010001738">
    <property type="protein sequence ID" value="KAK5609689.1"/>
    <property type="molecule type" value="Genomic_DNA"/>
</dbReference>
<sequence length="133" mass="14372">MNEVSWESDWADYSSSQDGTLTTLSGPTSSSPERKVLKNIFSFHMTPDNARSPAVIFSRVGLRQRKTLGGAVRSWGLVVLGDTTEGITAAHQPSAACSVEGVEAEERQKARRGDVAFGREPCHSHLSTLNSLP</sequence>
<proteinExistence type="predicted"/>
<keyword evidence="3" id="KW-1185">Reference proteome</keyword>
<name>A0AAV9RKX8_9TELE</name>
<organism evidence="2 3">
    <name type="scientific">Crenichthys baileyi</name>
    <name type="common">White River springfish</name>
    <dbReference type="NCBI Taxonomy" id="28760"/>
    <lineage>
        <taxon>Eukaryota</taxon>
        <taxon>Metazoa</taxon>
        <taxon>Chordata</taxon>
        <taxon>Craniata</taxon>
        <taxon>Vertebrata</taxon>
        <taxon>Euteleostomi</taxon>
        <taxon>Actinopterygii</taxon>
        <taxon>Neopterygii</taxon>
        <taxon>Teleostei</taxon>
        <taxon>Neoteleostei</taxon>
        <taxon>Acanthomorphata</taxon>
        <taxon>Ovalentaria</taxon>
        <taxon>Atherinomorphae</taxon>
        <taxon>Cyprinodontiformes</taxon>
        <taxon>Goodeidae</taxon>
        <taxon>Crenichthys</taxon>
    </lineage>
</organism>
<reference evidence="2 3" key="1">
    <citation type="submission" date="2021-06" db="EMBL/GenBank/DDBJ databases">
        <authorList>
            <person name="Palmer J.M."/>
        </authorList>
    </citation>
    <scope>NUCLEOTIDE SEQUENCE [LARGE SCALE GENOMIC DNA]</scope>
    <source>
        <strain evidence="2 3">MEX-2019</strain>
        <tissue evidence="2">Muscle</tissue>
    </source>
</reference>
<evidence type="ECO:0000313" key="3">
    <source>
        <dbReference type="Proteomes" id="UP001311232"/>
    </source>
</evidence>
<protein>
    <submittedName>
        <fullName evidence="2">Uncharacterized protein</fullName>
    </submittedName>
</protein>